<dbReference type="Gene3D" id="2.170.120.20">
    <property type="entry name" value="Ribosomal protein L25, beta domain"/>
    <property type="match status" value="1"/>
</dbReference>
<dbReference type="Proteomes" id="UP000243413">
    <property type="component" value="Chromosome I"/>
</dbReference>
<evidence type="ECO:0000256" key="3">
    <source>
        <dbReference type="ARBA" id="ARBA00022980"/>
    </source>
</evidence>
<dbReference type="InterPro" id="IPR020056">
    <property type="entry name" value="Rbsml_bL25/Gln-tRNA_synth_N"/>
</dbReference>
<evidence type="ECO:0000259" key="7">
    <source>
        <dbReference type="Pfam" id="PF14693"/>
    </source>
</evidence>
<dbReference type="InterPro" id="IPR020930">
    <property type="entry name" value="Ribosomal_uL5_bac-type"/>
</dbReference>
<dbReference type="STRING" id="472181.SAMN05216271_3136"/>
<dbReference type="Proteomes" id="UP001486808">
    <property type="component" value="Unassembled WGS sequence"/>
</dbReference>
<keyword evidence="1 5" id="KW-0699">rRNA-binding</keyword>
<dbReference type="PANTHER" id="PTHR33284">
    <property type="entry name" value="RIBOSOMAL PROTEIN L25/GLN-TRNA SYNTHETASE, ANTI-CODON-BINDING DOMAIN-CONTAINING PROTEIN"/>
    <property type="match status" value="1"/>
</dbReference>
<sequence>MVDFSLNANTRDDLGKGASRRLRRNDGLVPAIVYGGNKEPQSISIAARELNKALENEAFYSHVIKLSVDGKKEDVLLKALQRHPAKPRIMHADFLRVVAGHEVTVHVPLHFINEDNCVGVKKSGGVISHTMTDVEVTCLPKDLPEFIEVDMAGVDLGDIVHLSNLKLPKGVAVPALAQGADHDLPVANVHAARVAVESEDAPAADEGEESAE</sequence>
<dbReference type="GO" id="GO:0022625">
    <property type="term" value="C:cytosolic large ribosomal subunit"/>
    <property type="evidence" value="ECO:0007669"/>
    <property type="project" value="TreeGrafter"/>
</dbReference>
<evidence type="ECO:0000256" key="4">
    <source>
        <dbReference type="ARBA" id="ARBA00023274"/>
    </source>
</evidence>
<protein>
    <recommendedName>
        <fullName evidence="5">Large ribosomal subunit protein bL25</fullName>
    </recommendedName>
    <alternativeName>
        <fullName evidence="5">General stress protein CTC</fullName>
    </alternativeName>
</protein>
<dbReference type="SUPFAM" id="SSF50715">
    <property type="entry name" value="Ribosomal protein L25-like"/>
    <property type="match status" value="1"/>
</dbReference>
<dbReference type="GO" id="GO:0008097">
    <property type="term" value="F:5S rRNA binding"/>
    <property type="evidence" value="ECO:0007669"/>
    <property type="project" value="InterPro"/>
</dbReference>
<evidence type="ECO:0000256" key="2">
    <source>
        <dbReference type="ARBA" id="ARBA00022884"/>
    </source>
</evidence>
<dbReference type="NCBIfam" id="NF004612">
    <property type="entry name" value="PRK05943.1"/>
    <property type="match status" value="1"/>
</dbReference>
<dbReference type="EMBL" id="BAABWD010000005">
    <property type="protein sequence ID" value="GAA6132815.1"/>
    <property type="molecule type" value="Genomic_DNA"/>
</dbReference>
<dbReference type="CDD" id="cd00495">
    <property type="entry name" value="Ribosomal_L25_TL5_CTC"/>
    <property type="match status" value="1"/>
</dbReference>
<dbReference type="Pfam" id="PF14693">
    <property type="entry name" value="Ribosomal_TL5_C"/>
    <property type="match status" value="1"/>
</dbReference>
<gene>
    <name evidence="5" type="primary">rplY</name>
    <name evidence="5" type="synonym">ctc</name>
    <name evidence="8" type="ORF">NBRC116187_31750</name>
    <name evidence="9" type="ORF">SAMN05216271_3136</name>
</gene>
<name>A0A1H1W9J8_9GAMM</name>
<dbReference type="RefSeq" id="WP_092287774.1">
    <property type="nucleotide sequence ID" value="NZ_BAABWD010000005.1"/>
</dbReference>
<dbReference type="GO" id="GO:0006412">
    <property type="term" value="P:translation"/>
    <property type="evidence" value="ECO:0007669"/>
    <property type="project" value="UniProtKB-UniRule"/>
</dbReference>
<keyword evidence="3 5" id="KW-0689">Ribosomal protein</keyword>
<dbReference type="InterPro" id="IPR037121">
    <property type="entry name" value="Ribosomal_bL25_C"/>
</dbReference>
<dbReference type="InterPro" id="IPR001021">
    <property type="entry name" value="Ribosomal_bL25_long"/>
</dbReference>
<evidence type="ECO:0000313" key="11">
    <source>
        <dbReference type="Proteomes" id="UP001486808"/>
    </source>
</evidence>
<dbReference type="GO" id="GO:0003735">
    <property type="term" value="F:structural constituent of ribosome"/>
    <property type="evidence" value="ECO:0007669"/>
    <property type="project" value="InterPro"/>
</dbReference>
<dbReference type="OrthoDB" id="9806411at2"/>
<reference evidence="8 11" key="3">
    <citation type="submission" date="2024-04" db="EMBL/GenBank/DDBJ databases">
        <title>Draft genome sequence of Halopseudomonas sabulinigri NBRC 116187.</title>
        <authorList>
            <person name="Miyakawa T."/>
            <person name="Kusuya Y."/>
            <person name="Miura T."/>
        </authorList>
    </citation>
    <scope>NUCLEOTIDE SEQUENCE [LARGE SCALE GENOMIC DNA]</scope>
    <source>
        <strain evidence="8 11">4NH20-0042</strain>
    </source>
</reference>
<evidence type="ECO:0000256" key="5">
    <source>
        <dbReference type="HAMAP-Rule" id="MF_01334"/>
    </source>
</evidence>
<dbReference type="HAMAP" id="MF_01336">
    <property type="entry name" value="Ribosomal_bL25"/>
    <property type="match status" value="1"/>
</dbReference>
<evidence type="ECO:0000313" key="10">
    <source>
        <dbReference type="Proteomes" id="UP000243413"/>
    </source>
</evidence>
<dbReference type="InterPro" id="IPR020055">
    <property type="entry name" value="Ribosomal_bL25_short"/>
</dbReference>
<proteinExistence type="inferred from homology"/>
<dbReference type="InterPro" id="IPR011035">
    <property type="entry name" value="Ribosomal_bL25/Gln-tRNA_synth"/>
</dbReference>
<reference evidence="9" key="2">
    <citation type="submission" date="2016-10" db="EMBL/GenBank/DDBJ databases">
        <authorList>
            <person name="de Groot N.N."/>
        </authorList>
    </citation>
    <scope>NUCLEOTIDE SEQUENCE [LARGE SCALE GENOMIC DNA]</scope>
    <source>
        <strain evidence="9">JCM 14963</strain>
    </source>
</reference>
<feature type="domain" description="Large ribosomal subunit protein bL25 L25" evidence="6">
    <location>
        <begin position="6"/>
        <end position="94"/>
    </location>
</feature>
<dbReference type="InterPro" id="IPR020057">
    <property type="entry name" value="Ribosomal_bL25_b-dom"/>
</dbReference>
<comment type="function">
    <text evidence="5">This is one of the proteins that binds to the 5S RNA in the ribosome where it forms part of the central protuberance.</text>
</comment>
<dbReference type="InterPro" id="IPR029751">
    <property type="entry name" value="Ribosomal_L25_dom"/>
</dbReference>
<dbReference type="HAMAP" id="MF_01334">
    <property type="entry name" value="Ribosomal_bL25_CTC"/>
    <property type="match status" value="1"/>
</dbReference>
<keyword evidence="4 5" id="KW-0687">Ribonucleoprotein</keyword>
<dbReference type="NCBIfam" id="TIGR00731">
    <property type="entry name" value="bL25_bact_ctc"/>
    <property type="match status" value="1"/>
</dbReference>
<evidence type="ECO:0000259" key="6">
    <source>
        <dbReference type="Pfam" id="PF01386"/>
    </source>
</evidence>
<accession>A0A1H1W9J8</accession>
<keyword evidence="2 5" id="KW-0694">RNA-binding</keyword>
<evidence type="ECO:0000313" key="9">
    <source>
        <dbReference type="EMBL" id="SDS93320.1"/>
    </source>
</evidence>
<dbReference type="Pfam" id="PF01386">
    <property type="entry name" value="Ribosomal_L25p"/>
    <property type="match status" value="1"/>
</dbReference>
<organism evidence="9 10">
    <name type="scientific">Halopseudomonas sabulinigri</name>
    <dbReference type="NCBI Taxonomy" id="472181"/>
    <lineage>
        <taxon>Bacteria</taxon>
        <taxon>Pseudomonadati</taxon>
        <taxon>Pseudomonadota</taxon>
        <taxon>Gammaproteobacteria</taxon>
        <taxon>Pseudomonadales</taxon>
        <taxon>Pseudomonadaceae</taxon>
        <taxon>Halopseudomonas</taxon>
    </lineage>
</organism>
<keyword evidence="11" id="KW-1185">Reference proteome</keyword>
<evidence type="ECO:0000313" key="8">
    <source>
        <dbReference type="EMBL" id="GAA6132815.1"/>
    </source>
</evidence>
<dbReference type="AlphaFoldDB" id="A0A1H1W9J8"/>
<feature type="domain" description="Large ribosomal subunit protein bL25 beta" evidence="7">
    <location>
        <begin position="102"/>
        <end position="193"/>
    </location>
</feature>
<comment type="subunit">
    <text evidence="5">Part of the 50S ribosomal subunit; part of the 5S rRNA/L5/L18/L25 subcomplex. Contacts the 5S rRNA. Binds to the 5S rRNA independently of L5 and L18.</text>
</comment>
<dbReference type="EMBL" id="LT629763">
    <property type="protein sequence ID" value="SDS93320.1"/>
    <property type="molecule type" value="Genomic_DNA"/>
</dbReference>
<dbReference type="PANTHER" id="PTHR33284:SF1">
    <property type="entry name" value="RIBOSOMAL PROTEIN L25_GLN-TRNA SYNTHETASE, ANTI-CODON-BINDING DOMAIN-CONTAINING PROTEIN"/>
    <property type="match status" value="1"/>
</dbReference>
<comment type="similarity">
    <text evidence="5">Belongs to the bacterial ribosomal protein bL25 family. CTC subfamily.</text>
</comment>
<dbReference type="NCBIfam" id="NF004130">
    <property type="entry name" value="PRK05618.1-5"/>
    <property type="match status" value="1"/>
</dbReference>
<dbReference type="Gene3D" id="2.40.240.10">
    <property type="entry name" value="Ribosomal Protein L25, Chain P"/>
    <property type="match status" value="1"/>
</dbReference>
<evidence type="ECO:0000256" key="1">
    <source>
        <dbReference type="ARBA" id="ARBA00022730"/>
    </source>
</evidence>
<reference evidence="10" key="1">
    <citation type="submission" date="2016-10" db="EMBL/GenBank/DDBJ databases">
        <authorList>
            <person name="Varghese N."/>
            <person name="Submissions S."/>
        </authorList>
    </citation>
    <scope>NUCLEOTIDE SEQUENCE [LARGE SCALE GENOMIC DNA]</scope>
    <source>
        <strain evidence="10">JCM 14963</strain>
    </source>
</reference>
<dbReference type="NCBIfam" id="NF004128">
    <property type="entry name" value="PRK05618.1-2"/>
    <property type="match status" value="1"/>
</dbReference>